<proteinExistence type="predicted"/>
<accession>A0A249XMY4</accession>
<reference evidence="2" key="1">
    <citation type="submission" date="2017-08" db="EMBL/GenBank/DDBJ databases">
        <title>Complete genome sequence of Aeromonas hydrophila bacteriophage Ahp1.</title>
        <authorList>
            <person name="Tyagi A."/>
            <person name="Kumar N."/>
            <person name="Singh N.K."/>
            <person name="Kaur S."/>
        </authorList>
    </citation>
    <scope>NUCLEOTIDE SEQUENCE [LARGE SCALE GENOMIC DNA]</scope>
</reference>
<dbReference type="Proteomes" id="UP000230617">
    <property type="component" value="Segment"/>
</dbReference>
<protein>
    <submittedName>
        <fullName evidence="1">Uncharacterized protein</fullName>
    </submittedName>
</protein>
<name>A0A249XMY4_9CAUD</name>
<gene>
    <name evidence="1" type="ORF">CF7_44</name>
</gene>
<evidence type="ECO:0000313" key="1">
    <source>
        <dbReference type="EMBL" id="ASZ71990.1"/>
    </source>
</evidence>
<dbReference type="EMBL" id="MF683623">
    <property type="protein sequence ID" value="ASZ71990.1"/>
    <property type="molecule type" value="Genomic_DNA"/>
</dbReference>
<organism evidence="1 2">
    <name type="scientific">Aeromonas phage CF7</name>
    <dbReference type="NCBI Taxonomy" id="2507411"/>
    <lineage>
        <taxon>Viruses</taxon>
        <taxon>Duplodnaviria</taxon>
        <taxon>Heunggongvirae</taxon>
        <taxon>Uroviricota</taxon>
        <taxon>Caudoviricetes</taxon>
        <taxon>Autographivirales</taxon>
        <taxon>Autonotataviridae</taxon>
        <taxon>Melnykvirinae</taxon>
        <taxon>Ahphunavirus</taxon>
        <taxon>Ahphunavirus CF7</taxon>
    </lineage>
</organism>
<keyword evidence="2" id="KW-1185">Reference proteome</keyword>
<evidence type="ECO:0000313" key="2">
    <source>
        <dbReference type="Proteomes" id="UP000230617"/>
    </source>
</evidence>
<sequence>MIEMTKGRARAPFAKNVQVKVTFRNGNTDTGPCGSFDWSWGLPDNPEFKHPGDIVAYDKVEAANGQETA</sequence>